<name>A0A0F9RK66_9ZZZZ</name>
<dbReference type="AlphaFoldDB" id="A0A0F9RK66"/>
<sequence>MPLKHKSWRLQEIAAENRRQDSLDQKSQAEINKIKAGNKLERKREWQGKQQLKTDRKIAEGNALDKKQAYRVAERDRKIKEAQYYKEKKVANMSVSEQESLRTAPISPVRGQKLRPQPQPKLRARKQSIEER</sequence>
<dbReference type="EMBL" id="LAZR01002808">
    <property type="protein sequence ID" value="KKN25341.1"/>
    <property type="molecule type" value="Genomic_DNA"/>
</dbReference>
<reference evidence="2" key="1">
    <citation type="journal article" date="2015" name="Nature">
        <title>Complex archaea that bridge the gap between prokaryotes and eukaryotes.</title>
        <authorList>
            <person name="Spang A."/>
            <person name="Saw J.H."/>
            <person name="Jorgensen S.L."/>
            <person name="Zaremba-Niedzwiedzka K."/>
            <person name="Martijn J."/>
            <person name="Lind A.E."/>
            <person name="van Eijk R."/>
            <person name="Schleper C."/>
            <person name="Guy L."/>
            <person name="Ettema T.J."/>
        </authorList>
    </citation>
    <scope>NUCLEOTIDE SEQUENCE</scope>
</reference>
<comment type="caution">
    <text evidence="2">The sequence shown here is derived from an EMBL/GenBank/DDBJ whole genome shotgun (WGS) entry which is preliminary data.</text>
</comment>
<feature type="non-terminal residue" evidence="2">
    <location>
        <position position="132"/>
    </location>
</feature>
<protein>
    <submittedName>
        <fullName evidence="2">Uncharacterized protein</fullName>
    </submittedName>
</protein>
<evidence type="ECO:0000256" key="1">
    <source>
        <dbReference type="SAM" id="MobiDB-lite"/>
    </source>
</evidence>
<proteinExistence type="predicted"/>
<evidence type="ECO:0000313" key="2">
    <source>
        <dbReference type="EMBL" id="KKN25341.1"/>
    </source>
</evidence>
<gene>
    <name evidence="2" type="ORF">LCGC14_0885480</name>
</gene>
<organism evidence="2">
    <name type="scientific">marine sediment metagenome</name>
    <dbReference type="NCBI Taxonomy" id="412755"/>
    <lineage>
        <taxon>unclassified sequences</taxon>
        <taxon>metagenomes</taxon>
        <taxon>ecological metagenomes</taxon>
    </lineage>
</organism>
<accession>A0A0F9RK66</accession>
<feature type="region of interest" description="Disordered" evidence="1">
    <location>
        <begin position="86"/>
        <end position="132"/>
    </location>
</feature>